<dbReference type="SUPFAM" id="SSF46689">
    <property type="entry name" value="Homeodomain-like"/>
    <property type="match status" value="2"/>
</dbReference>
<keyword evidence="2" id="KW-0238">DNA-binding</keyword>
<dbReference type="Pfam" id="PF12833">
    <property type="entry name" value="HTH_18"/>
    <property type="match status" value="1"/>
</dbReference>
<dbReference type="PROSITE" id="PS01124">
    <property type="entry name" value="HTH_ARAC_FAMILY_2"/>
    <property type="match status" value="1"/>
</dbReference>
<gene>
    <name evidence="5" type="ORF">ACFOX0_27245</name>
</gene>
<comment type="caution">
    <text evidence="5">The sequence shown here is derived from an EMBL/GenBank/DDBJ whole genome shotgun (WGS) entry which is preliminary data.</text>
</comment>
<reference evidence="6" key="1">
    <citation type="journal article" date="2019" name="Int. J. Syst. Evol. Microbiol.">
        <title>The Global Catalogue of Microorganisms (GCM) 10K type strain sequencing project: providing services to taxonomists for standard genome sequencing and annotation.</title>
        <authorList>
            <consortium name="The Broad Institute Genomics Platform"/>
            <consortium name="The Broad Institute Genome Sequencing Center for Infectious Disease"/>
            <person name="Wu L."/>
            <person name="Ma J."/>
        </authorList>
    </citation>
    <scope>NUCLEOTIDE SEQUENCE [LARGE SCALE GENOMIC DNA]</scope>
    <source>
        <strain evidence="6">2902at01</strain>
    </source>
</reference>
<keyword evidence="6" id="KW-1185">Reference proteome</keyword>
<dbReference type="InterPro" id="IPR009057">
    <property type="entry name" value="Homeodomain-like_sf"/>
</dbReference>
<organism evidence="5 6">
    <name type="scientific">Micromonospora zhanjiangensis</name>
    <dbReference type="NCBI Taxonomy" id="1522057"/>
    <lineage>
        <taxon>Bacteria</taxon>
        <taxon>Bacillati</taxon>
        <taxon>Actinomycetota</taxon>
        <taxon>Actinomycetes</taxon>
        <taxon>Micromonosporales</taxon>
        <taxon>Micromonosporaceae</taxon>
        <taxon>Micromonospora</taxon>
    </lineage>
</organism>
<dbReference type="EMBL" id="JBHSBN010000026">
    <property type="protein sequence ID" value="MFC4109615.1"/>
    <property type="molecule type" value="Genomic_DNA"/>
</dbReference>
<dbReference type="InterPro" id="IPR052158">
    <property type="entry name" value="INH-QAR"/>
</dbReference>
<dbReference type="Pfam" id="PF01965">
    <property type="entry name" value="DJ-1_PfpI"/>
    <property type="match status" value="1"/>
</dbReference>
<dbReference type="Proteomes" id="UP001595868">
    <property type="component" value="Unassembled WGS sequence"/>
</dbReference>
<dbReference type="SUPFAM" id="SSF52317">
    <property type="entry name" value="Class I glutamine amidotransferase-like"/>
    <property type="match status" value="1"/>
</dbReference>
<dbReference type="CDD" id="cd03137">
    <property type="entry name" value="GATase1_AraC_1"/>
    <property type="match status" value="1"/>
</dbReference>
<dbReference type="InterPro" id="IPR018060">
    <property type="entry name" value="HTH_AraC"/>
</dbReference>
<accession>A0ABV8KTY7</accession>
<keyword evidence="3" id="KW-0804">Transcription</keyword>
<name>A0ABV8KTY7_9ACTN</name>
<evidence type="ECO:0000256" key="1">
    <source>
        <dbReference type="ARBA" id="ARBA00023015"/>
    </source>
</evidence>
<evidence type="ECO:0000256" key="2">
    <source>
        <dbReference type="ARBA" id="ARBA00023125"/>
    </source>
</evidence>
<dbReference type="InterPro" id="IPR002818">
    <property type="entry name" value="DJ-1/PfpI"/>
</dbReference>
<dbReference type="PROSITE" id="PS00041">
    <property type="entry name" value="HTH_ARAC_FAMILY_1"/>
    <property type="match status" value="1"/>
</dbReference>
<feature type="domain" description="HTH araC/xylS-type" evidence="4">
    <location>
        <begin position="216"/>
        <end position="317"/>
    </location>
</feature>
<evidence type="ECO:0000313" key="6">
    <source>
        <dbReference type="Proteomes" id="UP001595868"/>
    </source>
</evidence>
<dbReference type="PANTHER" id="PTHR43130:SF3">
    <property type="entry name" value="HTH-TYPE TRANSCRIPTIONAL REGULATOR RV1931C"/>
    <property type="match status" value="1"/>
</dbReference>
<evidence type="ECO:0000256" key="3">
    <source>
        <dbReference type="ARBA" id="ARBA00023163"/>
    </source>
</evidence>
<dbReference type="InterPro" id="IPR029062">
    <property type="entry name" value="Class_I_gatase-like"/>
</dbReference>
<dbReference type="InterPro" id="IPR018062">
    <property type="entry name" value="HTH_AraC-typ_CS"/>
</dbReference>
<keyword evidence="1" id="KW-0805">Transcription regulation</keyword>
<proteinExistence type="predicted"/>
<dbReference type="Gene3D" id="3.40.50.880">
    <property type="match status" value="1"/>
</dbReference>
<dbReference type="RefSeq" id="WP_377551205.1">
    <property type="nucleotide sequence ID" value="NZ_JBHSBN010000026.1"/>
</dbReference>
<dbReference type="Gene3D" id="1.10.10.60">
    <property type="entry name" value="Homeodomain-like"/>
    <property type="match status" value="1"/>
</dbReference>
<evidence type="ECO:0000259" key="4">
    <source>
        <dbReference type="PROSITE" id="PS01124"/>
    </source>
</evidence>
<dbReference type="PANTHER" id="PTHR43130">
    <property type="entry name" value="ARAC-FAMILY TRANSCRIPTIONAL REGULATOR"/>
    <property type="match status" value="1"/>
</dbReference>
<evidence type="ECO:0000313" key="5">
    <source>
        <dbReference type="EMBL" id="MFC4109615.1"/>
    </source>
</evidence>
<dbReference type="SMART" id="SM00342">
    <property type="entry name" value="HTH_ARAC"/>
    <property type="match status" value="1"/>
</dbReference>
<protein>
    <submittedName>
        <fullName evidence="5">GlxA family transcriptional regulator</fullName>
    </submittedName>
</protein>
<sequence>MGRRLVLVVGYDDAELLDIACVTTALAMANELGALADRYRVRVAAPGGGPVTCASGLTLLGQVALERAAGPLDTLIVSGGLGHLRAAADLRLVGHVRRLARESRRVASLCTGASVLAAAGLLDGRRATTHWRYAAGLAASYPQVTVDADPIYIRDGDVATAAGVTSALDLTLAFVAEDHGFELSQEVARHMVTYLHRPGNQAQMSIHTAAPVPRNDLVRRVVERVIGDPGGDLSPAALAAGVGVSERHLHRLFLTHLGHPPARYVRRARAEAAAKLLVGTSLPVARIALRCGLGTAETLRRVFVERYGISPARYRAMQTG</sequence>